<protein>
    <submittedName>
        <fullName evidence="3">Uncharacterized protein</fullName>
    </submittedName>
</protein>
<accession>A0A6J5PXK5</accession>
<dbReference type="EMBL" id="LR796847">
    <property type="protein sequence ID" value="CAB4169378.1"/>
    <property type="molecule type" value="Genomic_DNA"/>
</dbReference>
<proteinExistence type="predicted"/>
<evidence type="ECO:0000313" key="1">
    <source>
        <dbReference type="EMBL" id="CAB4145887.1"/>
    </source>
</evidence>
<dbReference type="EMBL" id="LR797018">
    <property type="protein sequence ID" value="CAB4181166.1"/>
    <property type="molecule type" value="Genomic_DNA"/>
</dbReference>
<dbReference type="EMBL" id="LR796460">
    <property type="protein sequence ID" value="CAB4145887.1"/>
    <property type="molecule type" value="Genomic_DNA"/>
</dbReference>
<dbReference type="EMBL" id="LR796926">
    <property type="protein sequence ID" value="CAB4175872.1"/>
    <property type="molecule type" value="Genomic_DNA"/>
</dbReference>
<sequence>MTNDYWIKSLAVAYAEYRIARNAENWPLAALWGERILDAQIALGVEILENEYLRELIGLELTN</sequence>
<evidence type="ECO:0000313" key="5">
    <source>
        <dbReference type="EMBL" id="CAB4191607.1"/>
    </source>
</evidence>
<organism evidence="3">
    <name type="scientific">uncultured Caudovirales phage</name>
    <dbReference type="NCBI Taxonomy" id="2100421"/>
    <lineage>
        <taxon>Viruses</taxon>
        <taxon>Duplodnaviria</taxon>
        <taxon>Heunggongvirae</taxon>
        <taxon>Uroviricota</taxon>
        <taxon>Caudoviricetes</taxon>
        <taxon>Peduoviridae</taxon>
        <taxon>Maltschvirus</taxon>
        <taxon>Maltschvirus maltsch</taxon>
    </lineage>
</organism>
<evidence type="ECO:0000313" key="8">
    <source>
        <dbReference type="EMBL" id="CAB5227373.1"/>
    </source>
</evidence>
<name>A0A6J5PXK5_9CAUD</name>
<evidence type="ECO:0000313" key="7">
    <source>
        <dbReference type="EMBL" id="CAB4222267.1"/>
    </source>
</evidence>
<reference evidence="3" key="1">
    <citation type="submission" date="2020-05" db="EMBL/GenBank/DDBJ databases">
        <authorList>
            <person name="Chiriac C."/>
            <person name="Salcher M."/>
            <person name="Ghai R."/>
            <person name="Kavagutti S V."/>
        </authorList>
    </citation>
    <scope>NUCLEOTIDE SEQUENCE</scope>
</reference>
<evidence type="ECO:0000313" key="3">
    <source>
        <dbReference type="EMBL" id="CAB4175872.1"/>
    </source>
</evidence>
<dbReference type="EMBL" id="LR797376">
    <property type="protein sequence ID" value="CAB4211864.1"/>
    <property type="molecule type" value="Genomic_DNA"/>
</dbReference>
<evidence type="ECO:0000313" key="4">
    <source>
        <dbReference type="EMBL" id="CAB4181166.1"/>
    </source>
</evidence>
<dbReference type="EMBL" id="LR797514">
    <property type="protein sequence ID" value="CAB4222267.1"/>
    <property type="molecule type" value="Genomic_DNA"/>
</dbReference>
<evidence type="ECO:0000313" key="6">
    <source>
        <dbReference type="EMBL" id="CAB4211864.1"/>
    </source>
</evidence>
<dbReference type="EMBL" id="LR798369">
    <property type="protein sequence ID" value="CAB5227373.1"/>
    <property type="molecule type" value="Genomic_DNA"/>
</dbReference>
<evidence type="ECO:0000313" key="2">
    <source>
        <dbReference type="EMBL" id="CAB4169378.1"/>
    </source>
</evidence>
<dbReference type="EMBL" id="LR797171">
    <property type="protein sequence ID" value="CAB4191607.1"/>
    <property type="molecule type" value="Genomic_DNA"/>
</dbReference>
<gene>
    <name evidence="4" type="ORF">UFOVP1072_16</name>
    <name evidence="5" type="ORF">UFOVP1211_56</name>
    <name evidence="6" type="ORF">UFOVP1420_45</name>
    <name evidence="8" type="ORF">UFOVP1518_44</name>
    <name evidence="7" type="ORF">UFOVP1657_38</name>
    <name evidence="1" type="ORF">UFOVP475_57</name>
    <name evidence="2" type="ORF">UFOVP897_19</name>
    <name evidence="3" type="ORF">UFOVP984_57</name>
</gene>